<dbReference type="Proteomes" id="UP000594454">
    <property type="component" value="Chromosome 6"/>
</dbReference>
<sequence length="180" mass="20730">MTKVILAASFLIVWIGADVHCRAYNDNVSNEFQTRQQLKDGNWQVIYRKLKKELEKFSAKYTDRAKVIAVLPEPQRQEATMKFKQEFYLALKRMQEKLDRFGQDSKNTLGSRKGSFGDAFCKLHEFFEKIPRIIACILHACNTVPTPASTTEEDTTTEEMDSPEETRIKGREPPSPEGQH</sequence>
<evidence type="ECO:0000256" key="1">
    <source>
        <dbReference type="SAM" id="MobiDB-lite"/>
    </source>
</evidence>
<feature type="signal peptide" evidence="2">
    <location>
        <begin position="1"/>
        <end position="21"/>
    </location>
</feature>
<dbReference type="EMBL" id="LR899014">
    <property type="protein sequence ID" value="CAD7092247.1"/>
    <property type="molecule type" value="Genomic_DNA"/>
</dbReference>
<name>A0A7R8V554_HERIL</name>
<dbReference type="InParanoid" id="A0A7R8V554"/>
<feature type="region of interest" description="Disordered" evidence="1">
    <location>
        <begin position="145"/>
        <end position="180"/>
    </location>
</feature>
<organism evidence="3 4">
    <name type="scientific">Hermetia illucens</name>
    <name type="common">Black soldier fly</name>
    <dbReference type="NCBI Taxonomy" id="343691"/>
    <lineage>
        <taxon>Eukaryota</taxon>
        <taxon>Metazoa</taxon>
        <taxon>Ecdysozoa</taxon>
        <taxon>Arthropoda</taxon>
        <taxon>Hexapoda</taxon>
        <taxon>Insecta</taxon>
        <taxon>Pterygota</taxon>
        <taxon>Neoptera</taxon>
        <taxon>Endopterygota</taxon>
        <taxon>Diptera</taxon>
        <taxon>Brachycera</taxon>
        <taxon>Stratiomyomorpha</taxon>
        <taxon>Stratiomyidae</taxon>
        <taxon>Hermetiinae</taxon>
        <taxon>Hermetia</taxon>
    </lineage>
</organism>
<accession>A0A7R8V554</accession>
<dbReference type="AlphaFoldDB" id="A0A7R8V554"/>
<proteinExistence type="predicted"/>
<evidence type="ECO:0000256" key="2">
    <source>
        <dbReference type="SAM" id="SignalP"/>
    </source>
</evidence>
<reference evidence="3 4" key="1">
    <citation type="submission" date="2020-11" db="EMBL/GenBank/DDBJ databases">
        <authorList>
            <person name="Wallbank WR R."/>
            <person name="Pardo Diaz C."/>
            <person name="Kozak K."/>
            <person name="Martin S."/>
            <person name="Jiggins C."/>
            <person name="Moest M."/>
            <person name="Warren A I."/>
            <person name="Generalovic N T."/>
            <person name="Byers J.R.P. K."/>
            <person name="Montejo-Kovacevich G."/>
            <person name="Yen C E."/>
        </authorList>
    </citation>
    <scope>NUCLEOTIDE SEQUENCE [LARGE SCALE GENOMIC DNA]</scope>
</reference>
<protein>
    <submittedName>
        <fullName evidence="3">Uncharacterized protein</fullName>
    </submittedName>
</protein>
<keyword evidence="2" id="KW-0732">Signal</keyword>
<gene>
    <name evidence="3" type="ORF">HERILL_LOCUS14624</name>
</gene>
<feature type="compositionally biased region" description="Basic and acidic residues" evidence="1">
    <location>
        <begin position="164"/>
        <end position="180"/>
    </location>
</feature>
<evidence type="ECO:0000313" key="4">
    <source>
        <dbReference type="Proteomes" id="UP000594454"/>
    </source>
</evidence>
<feature type="compositionally biased region" description="Acidic residues" evidence="1">
    <location>
        <begin position="151"/>
        <end position="163"/>
    </location>
</feature>
<feature type="chain" id="PRO_5030806094" evidence="2">
    <location>
        <begin position="22"/>
        <end position="180"/>
    </location>
</feature>
<keyword evidence="4" id="KW-1185">Reference proteome</keyword>
<evidence type="ECO:0000313" key="3">
    <source>
        <dbReference type="EMBL" id="CAD7092247.1"/>
    </source>
</evidence>